<evidence type="ECO:0000313" key="8">
    <source>
        <dbReference type="Proteomes" id="UP000225706"/>
    </source>
</evidence>
<reference evidence="8" key="1">
    <citation type="journal article" date="2017" name="bioRxiv">
        <title>Comparative analysis of the genomes of Stylophora pistillata and Acropora digitifera provides evidence for extensive differences between species of corals.</title>
        <authorList>
            <person name="Voolstra C.R."/>
            <person name="Li Y."/>
            <person name="Liew Y.J."/>
            <person name="Baumgarten S."/>
            <person name="Zoccola D."/>
            <person name="Flot J.-F."/>
            <person name="Tambutte S."/>
            <person name="Allemand D."/>
            <person name="Aranda M."/>
        </authorList>
    </citation>
    <scope>NUCLEOTIDE SEQUENCE [LARGE SCALE GENOMIC DNA]</scope>
</reference>
<dbReference type="Proteomes" id="UP000225706">
    <property type="component" value="Unassembled WGS sequence"/>
</dbReference>
<keyword evidence="2" id="KW-0732">Signal</keyword>
<keyword evidence="3" id="KW-0677">Repeat</keyword>
<evidence type="ECO:0000259" key="6">
    <source>
        <dbReference type="PROSITE" id="PS50026"/>
    </source>
</evidence>
<evidence type="ECO:0000313" key="7">
    <source>
        <dbReference type="EMBL" id="PFX15049.1"/>
    </source>
</evidence>
<dbReference type="FunFam" id="2.10.25.10:FF:000038">
    <property type="entry name" value="Fibrillin 2"/>
    <property type="match status" value="1"/>
</dbReference>
<dbReference type="Gene3D" id="2.10.25.10">
    <property type="entry name" value="Laminin"/>
    <property type="match status" value="1"/>
</dbReference>
<evidence type="ECO:0000256" key="3">
    <source>
        <dbReference type="ARBA" id="ARBA00022737"/>
    </source>
</evidence>
<protein>
    <recommendedName>
        <fullName evidence="6">EGF-like domain-containing protein</fullName>
    </recommendedName>
</protein>
<dbReference type="PROSITE" id="PS00010">
    <property type="entry name" value="ASX_HYDROXYL"/>
    <property type="match status" value="1"/>
</dbReference>
<keyword evidence="8" id="KW-1185">Reference proteome</keyword>
<name>A0A2B4RE04_STYPI</name>
<keyword evidence="1 5" id="KW-0245">EGF-like domain</keyword>
<evidence type="ECO:0000256" key="4">
    <source>
        <dbReference type="ARBA" id="ARBA00023157"/>
    </source>
</evidence>
<dbReference type="PROSITE" id="PS01186">
    <property type="entry name" value="EGF_2"/>
    <property type="match status" value="1"/>
</dbReference>
<dbReference type="Pfam" id="PF12947">
    <property type="entry name" value="EGF_3"/>
    <property type="match status" value="1"/>
</dbReference>
<dbReference type="InterPro" id="IPR000742">
    <property type="entry name" value="EGF"/>
</dbReference>
<dbReference type="GO" id="GO:0005509">
    <property type="term" value="F:calcium ion binding"/>
    <property type="evidence" value="ECO:0007669"/>
    <property type="project" value="InterPro"/>
</dbReference>
<dbReference type="CDD" id="cd00054">
    <property type="entry name" value="EGF_CA"/>
    <property type="match status" value="1"/>
</dbReference>
<comment type="caution">
    <text evidence="5">Lacks conserved residue(s) required for the propagation of feature annotation.</text>
</comment>
<dbReference type="InterPro" id="IPR001881">
    <property type="entry name" value="EGF-like_Ca-bd_dom"/>
</dbReference>
<evidence type="ECO:0000256" key="1">
    <source>
        <dbReference type="ARBA" id="ARBA00022536"/>
    </source>
</evidence>
<sequence>MIFPYIDVEEYLHKDHNCPPNAICRNVPGFFQCRCARGYTENGLNCTATPLTATNSVNFTKLSVDGVYEVYAKCTPWSNDNGFCRALSKVEIISVDSYIVRVQLMNVKSSLGVNVGHLGVMYNVADESNFDVAYFRPHENNRCYQVGYVVNGRWMKVRASSCPNGPAGGLAWFTVRVMVNSNKTTDIYLNNGLVTSVASYFGTVGRGGVLVANGYENIIRFRNFSLTPSV</sequence>
<comment type="caution">
    <text evidence="7">The sequence shown here is derived from an EMBL/GenBank/DDBJ whole genome shotgun (WGS) entry which is preliminary data.</text>
</comment>
<dbReference type="InterPro" id="IPR024731">
    <property type="entry name" value="NELL2-like_EGF"/>
</dbReference>
<accession>A0A2B4RE04</accession>
<dbReference type="SMART" id="SM00179">
    <property type="entry name" value="EGF_CA"/>
    <property type="match status" value="1"/>
</dbReference>
<proteinExistence type="predicted"/>
<organism evidence="7 8">
    <name type="scientific">Stylophora pistillata</name>
    <name type="common">Smooth cauliflower coral</name>
    <dbReference type="NCBI Taxonomy" id="50429"/>
    <lineage>
        <taxon>Eukaryota</taxon>
        <taxon>Metazoa</taxon>
        <taxon>Cnidaria</taxon>
        <taxon>Anthozoa</taxon>
        <taxon>Hexacorallia</taxon>
        <taxon>Scleractinia</taxon>
        <taxon>Astrocoeniina</taxon>
        <taxon>Pocilloporidae</taxon>
        <taxon>Stylophora</taxon>
    </lineage>
</organism>
<dbReference type="AlphaFoldDB" id="A0A2B4RE04"/>
<evidence type="ECO:0000256" key="5">
    <source>
        <dbReference type="PROSITE-ProRule" id="PRU00076"/>
    </source>
</evidence>
<dbReference type="OrthoDB" id="5947072at2759"/>
<keyword evidence="4" id="KW-1015">Disulfide bond</keyword>
<evidence type="ECO:0000256" key="2">
    <source>
        <dbReference type="ARBA" id="ARBA00022729"/>
    </source>
</evidence>
<dbReference type="PROSITE" id="PS50026">
    <property type="entry name" value="EGF_3"/>
    <property type="match status" value="1"/>
</dbReference>
<dbReference type="InterPro" id="IPR000152">
    <property type="entry name" value="EGF-type_Asp/Asn_hydroxyl_site"/>
</dbReference>
<feature type="domain" description="EGF-like" evidence="6">
    <location>
        <begin position="7"/>
        <end position="47"/>
    </location>
</feature>
<gene>
    <name evidence="7" type="ORF">AWC38_SpisGene20743</name>
</gene>
<dbReference type="EMBL" id="LSMT01000692">
    <property type="protein sequence ID" value="PFX15049.1"/>
    <property type="molecule type" value="Genomic_DNA"/>
</dbReference>
<dbReference type="SUPFAM" id="SSF57196">
    <property type="entry name" value="EGF/Laminin"/>
    <property type="match status" value="1"/>
</dbReference>